<keyword evidence="5" id="KW-1185">Reference proteome</keyword>
<dbReference type="RefSeq" id="WP_121441046.1">
    <property type="nucleotide sequence ID" value="NZ_RCDA01000001.1"/>
</dbReference>
<dbReference type="PROSITE" id="PS51658">
    <property type="entry name" value="BFN"/>
    <property type="match status" value="1"/>
</dbReference>
<dbReference type="Proteomes" id="UP000275461">
    <property type="component" value="Unassembled WGS sequence"/>
</dbReference>
<accession>A0A498C379</accession>
<dbReference type="PANTHER" id="PTHR15160:SF1">
    <property type="entry name" value="VON HIPPEL-LINDAU DISEASE TUMOR SUPPRESSOR"/>
    <property type="match status" value="1"/>
</dbReference>
<gene>
    <name evidence="4" type="ORF">DFR31_0470</name>
</gene>
<dbReference type="InterPro" id="IPR003729">
    <property type="entry name" value="Bi_nuclease_dom"/>
</dbReference>
<dbReference type="Gene3D" id="3.10.690.10">
    <property type="entry name" value="Bifunctional nuclease domain"/>
    <property type="match status" value="1"/>
</dbReference>
<name>A0A498C379_9GAMM</name>
<comment type="caution">
    <text evidence="4">The sequence shown here is derived from an EMBL/GenBank/DDBJ whole genome shotgun (WGS) entry which is preliminary data.</text>
</comment>
<dbReference type="SUPFAM" id="SSF103256">
    <property type="entry name" value="Hypothetical protein TM0160"/>
    <property type="match status" value="1"/>
</dbReference>
<feature type="domain" description="BFN" evidence="3">
    <location>
        <begin position="39"/>
        <end position="172"/>
    </location>
</feature>
<dbReference type="OrthoDB" id="9788698at2"/>
<evidence type="ECO:0000313" key="4">
    <source>
        <dbReference type="EMBL" id="RLK50564.1"/>
    </source>
</evidence>
<proteinExistence type="predicted"/>
<protein>
    <submittedName>
        <fullName evidence="4">Bifunctional DNase/RNase</fullName>
    </submittedName>
</protein>
<dbReference type="PANTHER" id="PTHR15160">
    <property type="entry name" value="VON HIPPEL-LINDAU PROTEIN"/>
    <property type="match status" value="1"/>
</dbReference>
<dbReference type="EMBL" id="RCDA01000001">
    <property type="protein sequence ID" value="RLK50564.1"/>
    <property type="molecule type" value="Genomic_DNA"/>
</dbReference>
<keyword evidence="2" id="KW-0732">Signal</keyword>
<feature type="chain" id="PRO_5019832538" evidence="2">
    <location>
        <begin position="30"/>
        <end position="289"/>
    </location>
</feature>
<dbReference type="InterPro" id="IPR036034">
    <property type="entry name" value="PDZ_sf"/>
</dbReference>
<evidence type="ECO:0000256" key="1">
    <source>
        <dbReference type="SAM" id="MobiDB-lite"/>
    </source>
</evidence>
<feature type="signal peptide" evidence="2">
    <location>
        <begin position="1"/>
        <end position="29"/>
    </location>
</feature>
<evidence type="ECO:0000259" key="3">
    <source>
        <dbReference type="PROSITE" id="PS51658"/>
    </source>
</evidence>
<sequence length="289" mass="30613">MHSPTGRYPAGAVLLVLLCLLVTTTSAQARDLLTDRDELVAVELATVGIAQPGGVPVVLLREPDSGDVVPIFIGPNEARAILQALGGERPPRPMTHDLLGHITSALGGTLERVYVDGLLAGTYMGVMEFSVTGQDDPVRVDARPSDAIALAARTGASIHVAPDVLQAGEDLQYEPLHDDQAVAALGITVVEATDELRDALGLPDQPGVLVSDAIGDAAEAGIGAGALILEVNGETLERPMDFLNQVRGTARGEEVEVLWWQEGEEQRARLSTDIPDRRHRERAPEGITL</sequence>
<dbReference type="AlphaFoldDB" id="A0A498C379"/>
<dbReference type="Gene3D" id="2.30.42.10">
    <property type="match status" value="1"/>
</dbReference>
<reference evidence="4 5" key="1">
    <citation type="submission" date="2018-10" db="EMBL/GenBank/DDBJ databases">
        <title>Genomic Encyclopedia of Type Strains, Phase IV (KMG-IV): sequencing the most valuable type-strain genomes for metagenomic binning, comparative biology and taxonomic classification.</title>
        <authorList>
            <person name="Goeker M."/>
        </authorList>
    </citation>
    <scope>NUCLEOTIDE SEQUENCE [LARGE SCALE GENOMIC DNA]</scope>
    <source>
        <strain evidence="4 5">DSM 12769</strain>
    </source>
</reference>
<dbReference type="Pfam" id="PF02577">
    <property type="entry name" value="BFN_dom"/>
    <property type="match status" value="1"/>
</dbReference>
<feature type="region of interest" description="Disordered" evidence="1">
    <location>
        <begin position="268"/>
        <end position="289"/>
    </location>
</feature>
<evidence type="ECO:0000313" key="5">
    <source>
        <dbReference type="Proteomes" id="UP000275461"/>
    </source>
</evidence>
<dbReference type="InterPro" id="IPR036104">
    <property type="entry name" value="BFN_sf"/>
</dbReference>
<evidence type="ECO:0000256" key="2">
    <source>
        <dbReference type="SAM" id="SignalP"/>
    </source>
</evidence>
<organism evidence="4 5">
    <name type="scientific">Alkalispirillum mobile</name>
    <dbReference type="NCBI Taxonomy" id="85925"/>
    <lineage>
        <taxon>Bacteria</taxon>
        <taxon>Pseudomonadati</taxon>
        <taxon>Pseudomonadota</taxon>
        <taxon>Gammaproteobacteria</taxon>
        <taxon>Chromatiales</taxon>
        <taxon>Ectothiorhodospiraceae</taxon>
        <taxon>Alkalispirillum</taxon>
    </lineage>
</organism>
<dbReference type="GO" id="GO:0004518">
    <property type="term" value="F:nuclease activity"/>
    <property type="evidence" value="ECO:0007669"/>
    <property type="project" value="InterPro"/>
</dbReference>
<dbReference type="SUPFAM" id="SSF50156">
    <property type="entry name" value="PDZ domain-like"/>
    <property type="match status" value="1"/>
</dbReference>